<dbReference type="InterPro" id="IPR002885">
    <property type="entry name" value="PPR_rpt"/>
</dbReference>
<proteinExistence type="predicted"/>
<evidence type="ECO:0000313" key="4">
    <source>
        <dbReference type="Proteomes" id="UP001174677"/>
    </source>
</evidence>
<dbReference type="PROSITE" id="PS51375">
    <property type="entry name" value="PPR"/>
    <property type="match status" value="4"/>
</dbReference>
<reference evidence="3" key="1">
    <citation type="journal article" date="2023" name="Plant Biotechnol. J.">
        <title>Chromosome-level wild Hevea brasiliensis genome provides new tools for genomic-assisted breeding and valuable loci to elevate rubber yield.</title>
        <authorList>
            <person name="Cheng H."/>
            <person name="Song X."/>
            <person name="Hu Y."/>
            <person name="Wu T."/>
            <person name="Yang Q."/>
            <person name="An Z."/>
            <person name="Feng S."/>
            <person name="Deng Z."/>
            <person name="Wu W."/>
            <person name="Zeng X."/>
            <person name="Tu M."/>
            <person name="Wang X."/>
            <person name="Huang H."/>
        </authorList>
    </citation>
    <scope>NUCLEOTIDE SEQUENCE</scope>
    <source>
        <strain evidence="3">MT/VB/25A 57/8</strain>
    </source>
</reference>
<evidence type="ECO:0000256" key="2">
    <source>
        <dbReference type="PROSITE-ProRule" id="PRU00708"/>
    </source>
</evidence>
<feature type="repeat" description="PPR" evidence="2">
    <location>
        <begin position="327"/>
        <end position="361"/>
    </location>
</feature>
<dbReference type="Proteomes" id="UP001174677">
    <property type="component" value="Chromosome 1"/>
</dbReference>
<protein>
    <recommendedName>
        <fullName evidence="5">Pentacotripeptide-repeat region of PRORP domain-containing protein</fullName>
    </recommendedName>
</protein>
<evidence type="ECO:0000313" key="3">
    <source>
        <dbReference type="EMBL" id="KAJ9189811.1"/>
    </source>
</evidence>
<dbReference type="InterPro" id="IPR011990">
    <property type="entry name" value="TPR-like_helical_dom_sf"/>
</dbReference>
<dbReference type="NCBIfam" id="TIGR00756">
    <property type="entry name" value="PPR"/>
    <property type="match status" value="4"/>
</dbReference>
<dbReference type="Pfam" id="PF01535">
    <property type="entry name" value="PPR"/>
    <property type="match status" value="3"/>
</dbReference>
<evidence type="ECO:0000256" key="1">
    <source>
        <dbReference type="ARBA" id="ARBA00022737"/>
    </source>
</evidence>
<organism evidence="3 4">
    <name type="scientific">Hevea brasiliensis</name>
    <name type="common">Para rubber tree</name>
    <name type="synonym">Siphonia brasiliensis</name>
    <dbReference type="NCBI Taxonomy" id="3981"/>
    <lineage>
        <taxon>Eukaryota</taxon>
        <taxon>Viridiplantae</taxon>
        <taxon>Streptophyta</taxon>
        <taxon>Embryophyta</taxon>
        <taxon>Tracheophyta</taxon>
        <taxon>Spermatophyta</taxon>
        <taxon>Magnoliopsida</taxon>
        <taxon>eudicotyledons</taxon>
        <taxon>Gunneridae</taxon>
        <taxon>Pentapetalae</taxon>
        <taxon>rosids</taxon>
        <taxon>fabids</taxon>
        <taxon>Malpighiales</taxon>
        <taxon>Euphorbiaceae</taxon>
        <taxon>Crotonoideae</taxon>
        <taxon>Micrandreae</taxon>
        <taxon>Hevea</taxon>
    </lineage>
</organism>
<evidence type="ECO:0008006" key="5">
    <source>
        <dbReference type="Google" id="ProtNLM"/>
    </source>
</evidence>
<dbReference type="Pfam" id="PF13041">
    <property type="entry name" value="PPR_2"/>
    <property type="match status" value="3"/>
</dbReference>
<dbReference type="PANTHER" id="PTHR47926">
    <property type="entry name" value="PENTATRICOPEPTIDE REPEAT-CONTAINING PROTEIN"/>
    <property type="match status" value="1"/>
</dbReference>
<gene>
    <name evidence="3" type="ORF">P3X46_001064</name>
</gene>
<dbReference type="InterPro" id="IPR046960">
    <property type="entry name" value="PPR_At4g14850-like_plant"/>
</dbReference>
<dbReference type="EMBL" id="JARPOI010000001">
    <property type="protein sequence ID" value="KAJ9189811.1"/>
    <property type="molecule type" value="Genomic_DNA"/>
</dbReference>
<keyword evidence="4" id="KW-1185">Reference proteome</keyword>
<feature type="repeat" description="PPR" evidence="2">
    <location>
        <begin position="226"/>
        <end position="260"/>
    </location>
</feature>
<comment type="caution">
    <text evidence="3">The sequence shown here is derived from an EMBL/GenBank/DDBJ whole genome shotgun (WGS) entry which is preliminary data.</text>
</comment>
<feature type="repeat" description="PPR" evidence="2">
    <location>
        <begin position="164"/>
        <end position="198"/>
    </location>
</feature>
<name>A0ABQ9NBD6_HEVBR</name>
<accession>A0ABQ9NBD6</accession>
<sequence length="483" mass="54992">MVACLSCTVSTPCRRTPFLSSRCPTNKPKFGSQEALILIQKCSNFTHLKLIHAKIIRNDLSYDQLLVRKLLHLCFSYGKMDYATLLFHRIPHPHTFTWNFTIRAYTHNGYSQQAILLYNLMICRGFSPDKFTFPFVVKACLASFALDKGKEVHGFAIKTGFWKDTFLHNTLMDIYFKCGDVDYGRKVFDKMRVRSVVSWTTFVAGLVACGELDAARGAFDQMPMRNVVSWTAMINGYVKNQRPQEAFELFWRMQLYNVRPNDFTLVGLLKACTELGSLQLGSWLHDYALKNGFKLGVFLGTALIDMYSKCGSLENAKQVFDQMPIKSLATWNSMITSLGVHGWGKEALAAFAKMEEANVQPDAITFVGVLCACVQINNVEEGGRYFKYMKECYGITPVLEHYTCMVELYTRANMLSEASELVNSMPMKLNDSAEAVLIWPSIIDGMAETDSFFEHHGKDLYCFETATRQLSQNQFWCFKWDVG</sequence>
<dbReference type="Gene3D" id="1.25.40.10">
    <property type="entry name" value="Tetratricopeptide repeat domain"/>
    <property type="match status" value="3"/>
</dbReference>
<feature type="repeat" description="PPR" evidence="2">
    <location>
        <begin position="94"/>
        <end position="128"/>
    </location>
</feature>
<dbReference type="PANTHER" id="PTHR47926:SF359">
    <property type="entry name" value="PENTACOTRIPEPTIDE-REPEAT REGION OF PRORP DOMAIN-CONTAINING PROTEIN"/>
    <property type="match status" value="1"/>
</dbReference>
<keyword evidence="1" id="KW-0677">Repeat</keyword>